<reference evidence="2" key="3">
    <citation type="submission" date="2025-09" db="UniProtKB">
        <authorList>
            <consortium name="Ensembl"/>
        </authorList>
    </citation>
    <scope>IDENTIFICATION</scope>
    <source>
        <strain evidence="2">Hereford</strain>
    </source>
</reference>
<dbReference type="InterPro" id="IPR023696">
    <property type="entry name" value="Ureohydrolase_dom_sf"/>
</dbReference>
<sequence length="130" mass="14168">MGTALVYHEDMTATRLLWDDPECEIECPERLTTALERLQQHGLKQRCLQLVAREASEAELGLVHSPEYVALLQGTQALGTRELQALSKDSCAPLLSASLSAVTWQLEVGQGGSIYTVEETLRISPPGACC</sequence>
<dbReference type="VEuPathDB" id="HostDB:ENSBTAG00000011000"/>
<dbReference type="Ensembl" id="ENSBTAT00000042583.4">
    <property type="protein sequence ID" value="ENSBTAP00000040218.4"/>
    <property type="gene ID" value="ENSBTAG00000011000.8"/>
</dbReference>
<reference evidence="2" key="2">
    <citation type="submission" date="2025-08" db="UniProtKB">
        <authorList>
            <consortium name="Ensembl"/>
        </authorList>
    </citation>
    <scope>IDENTIFICATION</scope>
    <source>
        <strain evidence="2">Hereford</strain>
    </source>
</reference>
<dbReference type="Gene3D" id="3.40.800.20">
    <property type="entry name" value="Histone deacetylase domain"/>
    <property type="match status" value="1"/>
</dbReference>
<dbReference type="VGNC" id="VGNC:49057">
    <property type="gene designation" value="HDAC10"/>
</dbReference>
<dbReference type="PANTHER" id="PTHR10625">
    <property type="entry name" value="HISTONE DEACETYLASE HDAC1-RELATED"/>
    <property type="match status" value="1"/>
</dbReference>
<accession>G3X7P5</accession>
<gene>
    <name evidence="2 4" type="primary">HDAC10</name>
</gene>
<dbReference type="GeneTree" id="ENSGT00940000160061"/>
<dbReference type="InterPro" id="IPR023801">
    <property type="entry name" value="His_deacetylse_dom"/>
</dbReference>
<evidence type="ECO:0000313" key="4">
    <source>
        <dbReference type="VGNC" id="VGNC:49057"/>
    </source>
</evidence>
<protein>
    <submittedName>
        <fullName evidence="2">Histone deacetylase 10</fullName>
    </submittedName>
</protein>
<feature type="domain" description="Histone deacetylase" evidence="1">
    <location>
        <begin position="25"/>
        <end position="102"/>
    </location>
</feature>
<dbReference type="Bgee" id="ENSBTAG00000011000">
    <property type="expression patterns" value="Expressed in olfactory segment of nasal mucosa and 107 other cell types or tissues"/>
</dbReference>
<dbReference type="AlphaFoldDB" id="G3X7P5"/>
<proteinExistence type="predicted"/>
<dbReference type="OrthoDB" id="424012at2759"/>
<reference evidence="2" key="1">
    <citation type="submission" date="2018-03" db="EMBL/GenBank/DDBJ databases">
        <title>ARS-UCD1.2.</title>
        <authorList>
            <person name="Rosen B.D."/>
            <person name="Bickhart D.M."/>
            <person name="Koren S."/>
            <person name="Schnabel R.D."/>
            <person name="Hall R."/>
            <person name="Zimin A."/>
            <person name="Dreischer C."/>
            <person name="Schultheiss S."/>
            <person name="Schroeder S.G."/>
            <person name="Elsik C.G."/>
            <person name="Couldrey C."/>
            <person name="Liu G.E."/>
            <person name="Van Tassell C.P."/>
            <person name="Phillippy A.M."/>
            <person name="Smith T.P.L."/>
            <person name="Medrano J.F."/>
        </authorList>
    </citation>
    <scope>NUCLEOTIDE SEQUENCE [LARGE SCALE GENOMIC DNA]</scope>
    <source>
        <strain evidence="2">Hereford</strain>
    </source>
</reference>
<dbReference type="InterPro" id="IPR037138">
    <property type="entry name" value="His_deacetylse_dom_sf"/>
</dbReference>
<dbReference type="PANTHER" id="PTHR10625:SF43">
    <property type="entry name" value="POLYAMINE DEACETYLASE HDAC10"/>
    <property type="match status" value="1"/>
</dbReference>
<dbReference type="SUPFAM" id="SSF52768">
    <property type="entry name" value="Arginase/deacetylase"/>
    <property type="match status" value="1"/>
</dbReference>
<name>G3X7P5_BOVIN</name>
<keyword evidence="3" id="KW-1185">Reference proteome</keyword>
<evidence type="ECO:0000259" key="1">
    <source>
        <dbReference type="Pfam" id="PF00850"/>
    </source>
</evidence>
<evidence type="ECO:0000313" key="3">
    <source>
        <dbReference type="Proteomes" id="UP000009136"/>
    </source>
</evidence>
<evidence type="ECO:0000313" key="2">
    <source>
        <dbReference type="Ensembl" id="ENSBTAP00000040218.4"/>
    </source>
</evidence>
<dbReference type="Pfam" id="PF00850">
    <property type="entry name" value="Hist_deacetyl"/>
    <property type="match status" value="1"/>
</dbReference>
<dbReference type="Proteomes" id="UP000009136">
    <property type="component" value="Chromosome 5"/>
</dbReference>
<organism evidence="2 3">
    <name type="scientific">Bos taurus</name>
    <name type="common">Bovine</name>
    <dbReference type="NCBI Taxonomy" id="9913"/>
    <lineage>
        <taxon>Eukaryota</taxon>
        <taxon>Metazoa</taxon>
        <taxon>Chordata</taxon>
        <taxon>Craniata</taxon>
        <taxon>Vertebrata</taxon>
        <taxon>Euteleostomi</taxon>
        <taxon>Mammalia</taxon>
        <taxon>Eutheria</taxon>
        <taxon>Laurasiatheria</taxon>
        <taxon>Artiodactyla</taxon>
        <taxon>Ruminantia</taxon>
        <taxon>Pecora</taxon>
        <taxon>Bovidae</taxon>
        <taxon>Bovinae</taxon>
        <taxon>Bos</taxon>
    </lineage>
</organism>